<sequence length="214" mass="24715">MGNELAHSVTKLLEQFLDCMSTYVVPLTASRIAEGKGKVFGAAILRKSDLSLVIAECNVDVECSLWHGETHCVKRFYELPTEGRPSPKDCYFLTTHEPCSLCLSAITWSGFDNFYYLFTHEDSRDQFDDPYDMKVIQAVFRTPAEGESSEARERRELYNRKNEFFEATSFAELLEDVTDAHDKDRLERKTDEMRMTYANLMDEQRKNKIGFALE</sequence>
<dbReference type="InterPro" id="IPR016193">
    <property type="entry name" value="Cytidine_deaminase-like"/>
</dbReference>
<dbReference type="Pfam" id="PF00383">
    <property type="entry name" value="dCMP_cyt_deam_1"/>
    <property type="match status" value="1"/>
</dbReference>
<evidence type="ECO:0000313" key="3">
    <source>
        <dbReference type="Proteomes" id="UP000814176"/>
    </source>
</evidence>
<dbReference type="EMBL" id="JADCUA010000003">
    <property type="protein sequence ID" value="KAH9841927.1"/>
    <property type="molecule type" value="Genomic_DNA"/>
</dbReference>
<accession>A0ABQ8KT45</accession>
<protein>
    <recommendedName>
        <fullName evidence="1">CMP/dCMP-type deaminase domain-containing protein</fullName>
    </recommendedName>
</protein>
<dbReference type="GeneID" id="72000858"/>
<organism evidence="2 3">
    <name type="scientific">Rhodofomes roseus</name>
    <dbReference type="NCBI Taxonomy" id="34475"/>
    <lineage>
        <taxon>Eukaryota</taxon>
        <taxon>Fungi</taxon>
        <taxon>Dikarya</taxon>
        <taxon>Basidiomycota</taxon>
        <taxon>Agaricomycotina</taxon>
        <taxon>Agaricomycetes</taxon>
        <taxon>Polyporales</taxon>
        <taxon>Rhodofomes</taxon>
    </lineage>
</organism>
<evidence type="ECO:0000313" key="2">
    <source>
        <dbReference type="EMBL" id="KAH9841927.1"/>
    </source>
</evidence>
<comment type="caution">
    <text evidence="2">The sequence shown here is derived from an EMBL/GenBank/DDBJ whole genome shotgun (WGS) entry which is preliminary data.</text>
</comment>
<dbReference type="RefSeq" id="XP_047783226.1">
    <property type="nucleotide sequence ID" value="XM_047920126.1"/>
</dbReference>
<proteinExistence type="predicted"/>
<reference evidence="2 3" key="1">
    <citation type="journal article" date="2021" name="Environ. Microbiol.">
        <title>Gene family expansions and transcriptome signatures uncover fungal adaptations to wood decay.</title>
        <authorList>
            <person name="Hage H."/>
            <person name="Miyauchi S."/>
            <person name="Viragh M."/>
            <person name="Drula E."/>
            <person name="Min B."/>
            <person name="Chaduli D."/>
            <person name="Navarro D."/>
            <person name="Favel A."/>
            <person name="Norest M."/>
            <person name="Lesage-Meessen L."/>
            <person name="Balint B."/>
            <person name="Merenyi Z."/>
            <person name="de Eugenio L."/>
            <person name="Morin E."/>
            <person name="Martinez A.T."/>
            <person name="Baldrian P."/>
            <person name="Stursova M."/>
            <person name="Martinez M.J."/>
            <person name="Novotny C."/>
            <person name="Magnuson J.K."/>
            <person name="Spatafora J.W."/>
            <person name="Maurice S."/>
            <person name="Pangilinan J."/>
            <person name="Andreopoulos W."/>
            <person name="LaButti K."/>
            <person name="Hundley H."/>
            <person name="Na H."/>
            <person name="Kuo A."/>
            <person name="Barry K."/>
            <person name="Lipzen A."/>
            <person name="Henrissat B."/>
            <person name="Riley R."/>
            <person name="Ahrendt S."/>
            <person name="Nagy L.G."/>
            <person name="Grigoriev I.V."/>
            <person name="Martin F."/>
            <person name="Rosso M.N."/>
        </authorList>
    </citation>
    <scope>NUCLEOTIDE SEQUENCE [LARGE SCALE GENOMIC DNA]</scope>
    <source>
        <strain evidence="2 3">CIRM-BRFM 1785</strain>
    </source>
</reference>
<evidence type="ECO:0000259" key="1">
    <source>
        <dbReference type="Pfam" id="PF00383"/>
    </source>
</evidence>
<feature type="domain" description="CMP/dCMP-type deaminase" evidence="1">
    <location>
        <begin position="31"/>
        <end position="116"/>
    </location>
</feature>
<dbReference type="SUPFAM" id="SSF53927">
    <property type="entry name" value="Cytidine deaminase-like"/>
    <property type="match status" value="1"/>
</dbReference>
<dbReference type="InterPro" id="IPR002125">
    <property type="entry name" value="CMP_dCMP_dom"/>
</dbReference>
<gene>
    <name evidence="2" type="ORF">C8Q71DRAFT_700504</name>
</gene>
<dbReference type="Proteomes" id="UP000814176">
    <property type="component" value="Unassembled WGS sequence"/>
</dbReference>
<name>A0ABQ8KT45_9APHY</name>
<keyword evidence="3" id="KW-1185">Reference proteome</keyword>
<dbReference type="Gene3D" id="3.40.140.10">
    <property type="entry name" value="Cytidine Deaminase, domain 2"/>
    <property type="match status" value="1"/>
</dbReference>